<organism evidence="1 2">
    <name type="scientific">Anabarilius grahami</name>
    <name type="common">Kanglang fish</name>
    <name type="synonym">Barilius grahami</name>
    <dbReference type="NCBI Taxonomy" id="495550"/>
    <lineage>
        <taxon>Eukaryota</taxon>
        <taxon>Metazoa</taxon>
        <taxon>Chordata</taxon>
        <taxon>Craniata</taxon>
        <taxon>Vertebrata</taxon>
        <taxon>Euteleostomi</taxon>
        <taxon>Actinopterygii</taxon>
        <taxon>Neopterygii</taxon>
        <taxon>Teleostei</taxon>
        <taxon>Ostariophysi</taxon>
        <taxon>Cypriniformes</taxon>
        <taxon>Xenocyprididae</taxon>
        <taxon>Xenocypridinae</taxon>
        <taxon>Xenocypridinae incertae sedis</taxon>
        <taxon>Anabarilius</taxon>
    </lineage>
</organism>
<dbReference type="EMBL" id="RJVU01049890">
    <property type="protein sequence ID" value="ROL42290.1"/>
    <property type="molecule type" value="Genomic_DNA"/>
</dbReference>
<sequence length="256" mass="28806">MEFRCFDQGGSCGIRREYNTRSDQMGKPLLAWGECLVILDWEGSSGVRREFNTRSNLTGKPPLAERLMVNYFRLVRALAASNGSSILAAIGRVSPCWRNRKMFSYFRLGGLSRRPTGVQYSQRLHGPAAAAWRWKKARSFAGRGGIARDWSLLKTVEDSWVSTQSLYMTNDANVAIFPGASGHFSTYNLTPRANYEVHGEEDTSQATTITGQRFTFMRTPATTSSSTVSKRFARSYIILFTPISSKIQEEQTERIL</sequence>
<comment type="caution">
    <text evidence="1">The sequence shown here is derived from an EMBL/GenBank/DDBJ whole genome shotgun (WGS) entry which is preliminary data.</text>
</comment>
<dbReference type="Proteomes" id="UP000281406">
    <property type="component" value="Unassembled WGS sequence"/>
</dbReference>
<evidence type="ECO:0000313" key="2">
    <source>
        <dbReference type="Proteomes" id="UP000281406"/>
    </source>
</evidence>
<gene>
    <name evidence="1" type="ORF">DPX16_18212</name>
</gene>
<evidence type="ECO:0000313" key="1">
    <source>
        <dbReference type="EMBL" id="ROL42290.1"/>
    </source>
</evidence>
<proteinExistence type="predicted"/>
<name>A0A3N0Y957_ANAGA</name>
<protein>
    <submittedName>
        <fullName evidence="1">Uncharacterized protein</fullName>
    </submittedName>
</protein>
<keyword evidence="2" id="KW-1185">Reference proteome</keyword>
<accession>A0A3N0Y957</accession>
<dbReference type="AlphaFoldDB" id="A0A3N0Y957"/>
<dbReference type="OrthoDB" id="8929563at2759"/>
<reference evidence="1 2" key="1">
    <citation type="submission" date="2018-10" db="EMBL/GenBank/DDBJ databases">
        <title>Genome assembly for a Yunnan-Guizhou Plateau 3E fish, Anabarilius grahami (Regan), and its evolutionary and genetic applications.</title>
        <authorList>
            <person name="Jiang W."/>
        </authorList>
    </citation>
    <scope>NUCLEOTIDE SEQUENCE [LARGE SCALE GENOMIC DNA]</scope>
    <source>
        <strain evidence="1">AG-KIZ</strain>
        <tissue evidence="1">Muscle</tissue>
    </source>
</reference>